<dbReference type="Pfam" id="PF10821">
    <property type="entry name" value="DUF2567"/>
    <property type="match status" value="1"/>
</dbReference>
<evidence type="ECO:0000313" key="3">
    <source>
        <dbReference type="Proteomes" id="UP000702209"/>
    </source>
</evidence>
<gene>
    <name evidence="2" type="ORF">IU459_20390</name>
</gene>
<sequence>MGREVRAAAVVAVAVVVTSAIVGVGWALLAPTERLLVVEPGRGVALTGESAHQFDALALFALMGAVLGLLSALAAWRWRSARGPLLQIGLLIGSGVGAVAMAAVGEQIAEWLHPRPHDPPVGQIVALPIEVGSALALIVQPLIASFVLLFLAALNTSEDLGTGRGTHKGGSFDTAGAFTPYGDAAHGTELPYRGYEPAAERHSMPASHPRH</sequence>
<comment type="caution">
    <text evidence="2">The sequence shown here is derived from an EMBL/GenBank/DDBJ whole genome shotgun (WGS) entry which is preliminary data.</text>
</comment>
<evidence type="ECO:0000313" key="2">
    <source>
        <dbReference type="EMBL" id="MBF6299884.1"/>
    </source>
</evidence>
<dbReference type="EMBL" id="JADLQX010000015">
    <property type="protein sequence ID" value="MBF6299884.1"/>
    <property type="molecule type" value="Genomic_DNA"/>
</dbReference>
<proteinExistence type="predicted"/>
<feature type="transmembrane region" description="Helical" evidence="1">
    <location>
        <begin position="7"/>
        <end position="29"/>
    </location>
</feature>
<keyword evidence="3" id="KW-1185">Reference proteome</keyword>
<reference evidence="2 3" key="1">
    <citation type="submission" date="2020-10" db="EMBL/GenBank/DDBJ databases">
        <title>Identification of Nocardia species via Next-generation sequencing and recognition of intraspecies genetic diversity.</title>
        <authorList>
            <person name="Li P."/>
            <person name="Li P."/>
            <person name="Lu B."/>
        </authorList>
    </citation>
    <scope>NUCLEOTIDE SEQUENCE [LARGE SCALE GENOMIC DNA]</scope>
    <source>
        <strain evidence="2 3">BJ06-0157</strain>
    </source>
</reference>
<evidence type="ECO:0000256" key="1">
    <source>
        <dbReference type="SAM" id="Phobius"/>
    </source>
</evidence>
<keyword evidence="1" id="KW-0472">Membrane</keyword>
<keyword evidence="1" id="KW-0812">Transmembrane</keyword>
<name>A0ABS0CTE4_9NOCA</name>
<dbReference type="InterPro" id="IPR021213">
    <property type="entry name" value="DUF2567"/>
</dbReference>
<feature type="transmembrane region" description="Helical" evidence="1">
    <location>
        <begin position="88"/>
        <end position="109"/>
    </location>
</feature>
<feature type="transmembrane region" description="Helical" evidence="1">
    <location>
        <begin position="129"/>
        <end position="154"/>
    </location>
</feature>
<dbReference type="Proteomes" id="UP000702209">
    <property type="component" value="Unassembled WGS sequence"/>
</dbReference>
<keyword evidence="1" id="KW-1133">Transmembrane helix</keyword>
<organism evidence="2 3">
    <name type="scientific">Nocardia amamiensis</name>
    <dbReference type="NCBI Taxonomy" id="404578"/>
    <lineage>
        <taxon>Bacteria</taxon>
        <taxon>Bacillati</taxon>
        <taxon>Actinomycetota</taxon>
        <taxon>Actinomycetes</taxon>
        <taxon>Mycobacteriales</taxon>
        <taxon>Nocardiaceae</taxon>
        <taxon>Nocardia</taxon>
    </lineage>
</organism>
<accession>A0ABS0CTE4</accession>
<protein>
    <submittedName>
        <fullName evidence="2">DUF2567 domain-containing protein</fullName>
    </submittedName>
</protein>
<feature type="transmembrane region" description="Helical" evidence="1">
    <location>
        <begin position="56"/>
        <end position="76"/>
    </location>
</feature>